<dbReference type="RefSeq" id="XP_056584313.1">
    <property type="nucleotide sequence ID" value="XM_056720178.1"/>
</dbReference>
<dbReference type="GeneID" id="81459361"/>
<feature type="coiled-coil region" evidence="1">
    <location>
        <begin position="165"/>
        <end position="199"/>
    </location>
</feature>
<reference evidence="2" key="2">
    <citation type="journal article" date="2023" name="IMA Fungus">
        <title>Comparative genomic study of the Penicillium genus elucidates a diverse pangenome and 15 lateral gene transfer events.</title>
        <authorList>
            <person name="Petersen C."/>
            <person name="Sorensen T."/>
            <person name="Nielsen M.R."/>
            <person name="Sondergaard T.E."/>
            <person name="Sorensen J.L."/>
            <person name="Fitzpatrick D.A."/>
            <person name="Frisvad J.C."/>
            <person name="Nielsen K.L."/>
        </authorList>
    </citation>
    <scope>NUCLEOTIDE SEQUENCE</scope>
    <source>
        <strain evidence="2">IBT 3081</strain>
    </source>
</reference>
<dbReference type="Proteomes" id="UP001147752">
    <property type="component" value="Unassembled WGS sequence"/>
</dbReference>
<sequence length="399" mass="46107">MEKDTFTWVDVEDHEDGHEMDKRNEIDILKRLGGLEEEVSSLRQENFIKQEDSSLIQRVKDLEDEVGSLEEEVSGLWQEKSIKREDPPLSREWKGLRKRVKDLEEEVGSLEGGVSGLWKENSIKQEDSSLIQRLADLKVEVNSLSHSLIFGLAGLKEEVGGLRHEKSIRREDSFLRQRLADLEEESIRLRQSLAQAQIDLNEKISGLRRSFAKDQADLKEEISTPRQESSIKREDSSIIRRLAGLEDVIENLTRKERNKQDETNAQREYVLHLWSKCPPSMMQGSIIDATHEGHIRADIQAIIAKEESDPDIAEGWKAAFLDRYGLQWGVDCEKGDELKSVDAELIRVFNIRAHVLHGWGETRTEILDICDQWISHWRSSRTTYIPSGEYRKLCQLYYS</sequence>
<evidence type="ECO:0000313" key="2">
    <source>
        <dbReference type="EMBL" id="KAJ5384537.1"/>
    </source>
</evidence>
<dbReference type="Gene3D" id="1.10.287.1490">
    <property type="match status" value="1"/>
</dbReference>
<reference evidence="2" key="1">
    <citation type="submission" date="2022-12" db="EMBL/GenBank/DDBJ databases">
        <authorList>
            <person name="Petersen C."/>
        </authorList>
    </citation>
    <scope>NUCLEOTIDE SEQUENCE</scope>
    <source>
        <strain evidence="2">IBT 3081</strain>
    </source>
</reference>
<keyword evidence="1" id="KW-0175">Coiled coil</keyword>
<comment type="caution">
    <text evidence="2">The sequence shown here is derived from an EMBL/GenBank/DDBJ whole genome shotgun (WGS) entry which is preliminary data.</text>
</comment>
<dbReference type="OrthoDB" id="4353690at2759"/>
<dbReference type="EMBL" id="JAPZBT010000001">
    <property type="protein sequence ID" value="KAJ5384537.1"/>
    <property type="molecule type" value="Genomic_DNA"/>
</dbReference>
<evidence type="ECO:0000313" key="3">
    <source>
        <dbReference type="Proteomes" id="UP001147752"/>
    </source>
</evidence>
<gene>
    <name evidence="2" type="ORF">N7517_002448</name>
</gene>
<protein>
    <submittedName>
        <fullName evidence="2">Uncharacterized protein</fullName>
    </submittedName>
</protein>
<evidence type="ECO:0000256" key="1">
    <source>
        <dbReference type="SAM" id="Coils"/>
    </source>
</evidence>
<accession>A0A9W9VJT7</accession>
<organism evidence="2 3">
    <name type="scientific">Penicillium concentricum</name>
    <dbReference type="NCBI Taxonomy" id="293559"/>
    <lineage>
        <taxon>Eukaryota</taxon>
        <taxon>Fungi</taxon>
        <taxon>Dikarya</taxon>
        <taxon>Ascomycota</taxon>
        <taxon>Pezizomycotina</taxon>
        <taxon>Eurotiomycetes</taxon>
        <taxon>Eurotiomycetidae</taxon>
        <taxon>Eurotiales</taxon>
        <taxon>Aspergillaceae</taxon>
        <taxon>Penicillium</taxon>
    </lineage>
</organism>
<feature type="coiled-coil region" evidence="1">
    <location>
        <begin position="52"/>
        <end position="79"/>
    </location>
</feature>
<dbReference type="AlphaFoldDB" id="A0A9W9VJT7"/>
<name>A0A9W9VJT7_9EURO</name>
<keyword evidence="3" id="KW-1185">Reference proteome</keyword>
<proteinExistence type="predicted"/>